<feature type="transmembrane region" description="Helical" evidence="6">
    <location>
        <begin position="486"/>
        <end position="508"/>
    </location>
</feature>
<feature type="transmembrane region" description="Helical" evidence="6">
    <location>
        <begin position="58"/>
        <end position="78"/>
    </location>
</feature>
<feature type="transmembrane region" description="Helical" evidence="6">
    <location>
        <begin position="446"/>
        <end position="466"/>
    </location>
</feature>
<feature type="transmembrane region" description="Helical" evidence="6">
    <location>
        <begin position="193"/>
        <end position="211"/>
    </location>
</feature>
<dbReference type="Pfam" id="PF00854">
    <property type="entry name" value="PTR2"/>
    <property type="match status" value="1"/>
</dbReference>
<dbReference type="SUPFAM" id="SSF103473">
    <property type="entry name" value="MFS general substrate transporter"/>
    <property type="match status" value="1"/>
</dbReference>
<proteinExistence type="inferred from homology"/>
<sequence length="516" mass="57276">MREPVTDTVMKQEEIWGHPKGLYVCFFTEMWERFSFYGMKALLVLYLIKYHLFADANANLLMGAYAGLAYSLPFIGGVISDRYLGMRKSVMFGGILLVIGHFLMAFEGTQATMVNDIITRDDSALAIFYLALSFIIVGVGFLKPNISTIVGKLYTDDDPRRDSGFTIFYMGINLGAFTATLLCGWLGETYGWKYGFGLAGIGMFIGLITFARGQKYLMGHAEPKNPADLAKKVLGPISKEVLIYILSVLSLAVVWFMVQREYIVQYTTNTLLVIAVVGILVYAFTKVDKVARDKIIVLMILILSTIVFWALFQQASTSMTLFADRVVDRNIFGFEILASQFQSLNALFIIIFAPFFAWMWMRLDKFNMNPNIALKFTYGLFFVAAGFGVMILGSLNASATGQVAMFWLVLMYLLHTSGELCLSPVGLSAVTKLSPKNIVGFSMGTWFLATGLSELLAARIANIAAVDAVAAKTMSVADFLVKYTELFWFLFKLGMGAAIILLVVSPLLKKLMHGVK</sequence>
<evidence type="ECO:0000256" key="1">
    <source>
        <dbReference type="ARBA" id="ARBA00004141"/>
    </source>
</evidence>
<evidence type="ECO:0000313" key="8">
    <source>
        <dbReference type="EMBL" id="VAW42310.1"/>
    </source>
</evidence>
<dbReference type="InterPro" id="IPR005279">
    <property type="entry name" value="Dipep/tripep_permease"/>
</dbReference>
<keyword evidence="5 6" id="KW-0472">Membrane</keyword>
<dbReference type="PROSITE" id="PS50850">
    <property type="entry name" value="MFS"/>
    <property type="match status" value="1"/>
</dbReference>
<feature type="transmembrane region" description="Helical" evidence="6">
    <location>
        <begin position="295"/>
        <end position="312"/>
    </location>
</feature>
<keyword evidence="3 6" id="KW-0812">Transmembrane</keyword>
<dbReference type="InterPro" id="IPR036259">
    <property type="entry name" value="MFS_trans_sf"/>
</dbReference>
<feature type="transmembrane region" description="Helical" evidence="6">
    <location>
        <begin position="372"/>
        <end position="392"/>
    </location>
</feature>
<feature type="transmembrane region" description="Helical" evidence="6">
    <location>
        <begin position="404"/>
        <end position="425"/>
    </location>
</feature>
<evidence type="ECO:0000256" key="3">
    <source>
        <dbReference type="ARBA" id="ARBA00022692"/>
    </source>
</evidence>
<dbReference type="InterPro" id="IPR000109">
    <property type="entry name" value="POT_fam"/>
</dbReference>
<name>A0A3B0VPB1_9ZZZZ</name>
<dbReference type="PANTHER" id="PTHR11654">
    <property type="entry name" value="OLIGOPEPTIDE TRANSPORTER-RELATED"/>
    <property type="match status" value="1"/>
</dbReference>
<evidence type="ECO:0000256" key="5">
    <source>
        <dbReference type="ARBA" id="ARBA00023136"/>
    </source>
</evidence>
<feature type="transmembrane region" description="Helical" evidence="6">
    <location>
        <begin position="34"/>
        <end position="52"/>
    </location>
</feature>
<feature type="transmembrane region" description="Helical" evidence="6">
    <location>
        <begin position="264"/>
        <end position="283"/>
    </location>
</feature>
<protein>
    <submittedName>
        <fullName evidence="8">Di-tripeptide/cation symporter</fullName>
    </submittedName>
</protein>
<evidence type="ECO:0000256" key="2">
    <source>
        <dbReference type="ARBA" id="ARBA00005982"/>
    </source>
</evidence>
<evidence type="ECO:0000259" key="7">
    <source>
        <dbReference type="PROSITE" id="PS50850"/>
    </source>
</evidence>
<feature type="domain" description="Major facilitator superfamily (MFS) profile" evidence="7">
    <location>
        <begin position="21"/>
        <end position="509"/>
    </location>
</feature>
<dbReference type="InterPro" id="IPR018456">
    <property type="entry name" value="PTR2_symporter_CS"/>
</dbReference>
<dbReference type="PROSITE" id="PS01023">
    <property type="entry name" value="PTR2_2"/>
    <property type="match status" value="1"/>
</dbReference>
<feature type="transmembrane region" description="Helical" evidence="6">
    <location>
        <begin position="90"/>
        <end position="106"/>
    </location>
</feature>
<comment type="subcellular location">
    <subcellularLocation>
        <location evidence="1">Membrane</location>
        <topology evidence="1">Multi-pass membrane protein</topology>
    </subcellularLocation>
</comment>
<reference evidence="8" key="1">
    <citation type="submission" date="2018-06" db="EMBL/GenBank/DDBJ databases">
        <authorList>
            <person name="Zhirakovskaya E."/>
        </authorList>
    </citation>
    <scope>NUCLEOTIDE SEQUENCE</scope>
</reference>
<accession>A0A3B0VPB1</accession>
<dbReference type="NCBIfam" id="TIGR00924">
    <property type="entry name" value="yjdL_sub1_fam"/>
    <property type="match status" value="1"/>
</dbReference>
<dbReference type="GO" id="GO:0016020">
    <property type="term" value="C:membrane"/>
    <property type="evidence" value="ECO:0007669"/>
    <property type="project" value="UniProtKB-SubCell"/>
</dbReference>
<dbReference type="GO" id="GO:0006857">
    <property type="term" value="P:oligopeptide transport"/>
    <property type="evidence" value="ECO:0007669"/>
    <property type="project" value="InterPro"/>
</dbReference>
<dbReference type="AlphaFoldDB" id="A0A3B0VPB1"/>
<feature type="transmembrane region" description="Helical" evidence="6">
    <location>
        <begin position="241"/>
        <end position="258"/>
    </location>
</feature>
<keyword evidence="4 6" id="KW-1133">Transmembrane helix</keyword>
<organism evidence="8">
    <name type="scientific">hydrothermal vent metagenome</name>
    <dbReference type="NCBI Taxonomy" id="652676"/>
    <lineage>
        <taxon>unclassified sequences</taxon>
        <taxon>metagenomes</taxon>
        <taxon>ecological metagenomes</taxon>
    </lineage>
</organism>
<dbReference type="Gene3D" id="1.20.1250.20">
    <property type="entry name" value="MFS general substrate transporter like domains"/>
    <property type="match status" value="1"/>
</dbReference>
<dbReference type="InterPro" id="IPR020846">
    <property type="entry name" value="MFS_dom"/>
</dbReference>
<gene>
    <name evidence="8" type="ORF">MNBD_GAMMA01-1094</name>
</gene>
<comment type="similarity">
    <text evidence="2">Belongs to the major facilitator superfamily. Proton-dependent oligopeptide transporter (POT/PTR) (TC 2.A.17) family.</text>
</comment>
<dbReference type="CDD" id="cd17346">
    <property type="entry name" value="MFS_DtpA_like"/>
    <property type="match status" value="1"/>
</dbReference>
<evidence type="ECO:0000256" key="4">
    <source>
        <dbReference type="ARBA" id="ARBA00022989"/>
    </source>
</evidence>
<evidence type="ECO:0000256" key="6">
    <source>
        <dbReference type="SAM" id="Phobius"/>
    </source>
</evidence>
<feature type="transmembrane region" description="Helical" evidence="6">
    <location>
        <begin position="341"/>
        <end position="360"/>
    </location>
</feature>
<dbReference type="EMBL" id="UOEW01000358">
    <property type="protein sequence ID" value="VAW42310.1"/>
    <property type="molecule type" value="Genomic_DNA"/>
</dbReference>
<dbReference type="GO" id="GO:1904680">
    <property type="term" value="F:peptide transmembrane transporter activity"/>
    <property type="evidence" value="ECO:0007669"/>
    <property type="project" value="InterPro"/>
</dbReference>
<feature type="transmembrane region" description="Helical" evidence="6">
    <location>
        <begin position="167"/>
        <end position="187"/>
    </location>
</feature>
<feature type="transmembrane region" description="Helical" evidence="6">
    <location>
        <begin position="126"/>
        <end position="146"/>
    </location>
</feature>